<dbReference type="GO" id="GO:0071051">
    <property type="term" value="P:poly(A)-dependent snoRNA 3'-end processing"/>
    <property type="evidence" value="ECO:0007669"/>
    <property type="project" value="TreeGrafter"/>
</dbReference>
<dbReference type="Pfam" id="PF01138">
    <property type="entry name" value="RNase_PH"/>
    <property type="match status" value="1"/>
</dbReference>
<comment type="caution">
    <text evidence="3">The sequence shown here is derived from an EMBL/GenBank/DDBJ whole genome shotgun (WGS) entry which is preliminary data.</text>
</comment>
<dbReference type="Gene3D" id="3.30.230.70">
    <property type="entry name" value="GHMP Kinase, N-terminal domain"/>
    <property type="match status" value="1"/>
</dbReference>
<dbReference type="InterPro" id="IPR001247">
    <property type="entry name" value="ExoRNase_PH_dom1"/>
</dbReference>
<name>A0AAV9IPW5_CYACA</name>
<accession>A0AAV9IPW5</accession>
<dbReference type="InterPro" id="IPR020568">
    <property type="entry name" value="Ribosomal_Su5_D2-typ_SF"/>
</dbReference>
<dbReference type="GO" id="GO:0000176">
    <property type="term" value="C:nuclear exosome (RNase complex)"/>
    <property type="evidence" value="ECO:0007669"/>
    <property type="project" value="TreeGrafter"/>
</dbReference>
<feature type="domain" description="Exoribonuclease phosphorolytic" evidence="2">
    <location>
        <begin position="1"/>
        <end position="159"/>
    </location>
</feature>
<dbReference type="EMBL" id="JANCYW010000001">
    <property type="protein sequence ID" value="KAK4534053.1"/>
    <property type="molecule type" value="Genomic_DNA"/>
</dbReference>
<comment type="similarity">
    <text evidence="1">Belongs to the RNase PH family.</text>
</comment>
<dbReference type="GO" id="GO:0034475">
    <property type="term" value="P:U4 snRNA 3'-end processing"/>
    <property type="evidence" value="ECO:0007669"/>
    <property type="project" value="TreeGrafter"/>
</dbReference>
<dbReference type="Proteomes" id="UP001301350">
    <property type="component" value="Unassembled WGS sequence"/>
</dbReference>
<dbReference type="GO" id="GO:0000177">
    <property type="term" value="C:cytoplasmic exosome (RNase complex)"/>
    <property type="evidence" value="ECO:0007669"/>
    <property type="project" value="TreeGrafter"/>
</dbReference>
<dbReference type="GO" id="GO:0003723">
    <property type="term" value="F:RNA binding"/>
    <property type="evidence" value="ECO:0007669"/>
    <property type="project" value="TreeGrafter"/>
</dbReference>
<protein>
    <recommendedName>
        <fullName evidence="2">Exoribonuclease phosphorolytic domain-containing protein</fullName>
    </recommendedName>
</protein>
<gene>
    <name evidence="3" type="ORF">CDCA_CDCA01G0078</name>
</gene>
<dbReference type="GO" id="GO:0005730">
    <property type="term" value="C:nucleolus"/>
    <property type="evidence" value="ECO:0007669"/>
    <property type="project" value="TreeGrafter"/>
</dbReference>
<reference evidence="3 4" key="1">
    <citation type="submission" date="2022-07" db="EMBL/GenBank/DDBJ databases">
        <title>Genome-wide signatures of adaptation to extreme environments.</title>
        <authorList>
            <person name="Cho C.H."/>
            <person name="Yoon H.S."/>
        </authorList>
    </citation>
    <scope>NUCLEOTIDE SEQUENCE [LARGE SCALE GENOMIC DNA]</scope>
    <source>
        <strain evidence="3 4">DBV 063 E5</strain>
    </source>
</reference>
<dbReference type="InterPro" id="IPR027408">
    <property type="entry name" value="PNPase/RNase_PH_dom_sf"/>
</dbReference>
<keyword evidence="4" id="KW-1185">Reference proteome</keyword>
<dbReference type="InterPro" id="IPR050080">
    <property type="entry name" value="RNase_PH"/>
</dbReference>
<dbReference type="PANTHER" id="PTHR11953:SF0">
    <property type="entry name" value="EXOSOME COMPLEX COMPONENT RRP41"/>
    <property type="match status" value="1"/>
</dbReference>
<dbReference type="GO" id="GO:0071028">
    <property type="term" value="P:nuclear mRNA surveillance"/>
    <property type="evidence" value="ECO:0007669"/>
    <property type="project" value="TreeGrafter"/>
</dbReference>
<dbReference type="GO" id="GO:0016075">
    <property type="term" value="P:rRNA catabolic process"/>
    <property type="evidence" value="ECO:0007669"/>
    <property type="project" value="TreeGrafter"/>
</dbReference>
<dbReference type="SUPFAM" id="SSF54211">
    <property type="entry name" value="Ribosomal protein S5 domain 2-like"/>
    <property type="match status" value="1"/>
</dbReference>
<evidence type="ECO:0000256" key="1">
    <source>
        <dbReference type="ARBA" id="ARBA00006678"/>
    </source>
</evidence>
<proteinExistence type="inferred from homology"/>
<evidence type="ECO:0000259" key="2">
    <source>
        <dbReference type="Pfam" id="PF01138"/>
    </source>
</evidence>
<dbReference type="PANTHER" id="PTHR11953">
    <property type="entry name" value="EXOSOME COMPLEX COMPONENT"/>
    <property type="match status" value="1"/>
</dbReference>
<evidence type="ECO:0000313" key="4">
    <source>
        <dbReference type="Proteomes" id="UP001301350"/>
    </source>
</evidence>
<sequence>MRPVFLQVGILDRASGSAYYEAGNTKLVAAVCGPHAVTQREGDWERALLEVSFRRAGWSSHGIGEEGRVSKRDPGHYGEIADAAQFEQDGVLGSGDSTTHNDMEREAGLFLSRALESVLLLRQYPGAQIDVSVLVLEEDGSTTSAAVTVAALACADAGLDMVDLLVGSTVALRRDESGGRQASTEPDMEGERQAVDGLLVLAWQPSLCRIANLRWQGGVEDAREEDGSSGVAAAEAFSTALEAAISAGAAMYQAVRLSLEEAAQ</sequence>
<dbReference type="AlphaFoldDB" id="A0AAV9IPW5"/>
<organism evidence="3 4">
    <name type="scientific">Cyanidium caldarium</name>
    <name type="common">Red alga</name>
    <dbReference type="NCBI Taxonomy" id="2771"/>
    <lineage>
        <taxon>Eukaryota</taxon>
        <taxon>Rhodophyta</taxon>
        <taxon>Bangiophyceae</taxon>
        <taxon>Cyanidiales</taxon>
        <taxon>Cyanidiaceae</taxon>
        <taxon>Cyanidium</taxon>
    </lineage>
</organism>
<evidence type="ECO:0000313" key="3">
    <source>
        <dbReference type="EMBL" id="KAK4534053.1"/>
    </source>
</evidence>